<organism evidence="11 12">
    <name type="scientific">Desulfosudis oleivorans (strain DSM 6200 / JCM 39069 / Hxd3)</name>
    <name type="common">Desulfococcus oleovorans</name>
    <dbReference type="NCBI Taxonomy" id="96561"/>
    <lineage>
        <taxon>Bacteria</taxon>
        <taxon>Pseudomonadati</taxon>
        <taxon>Thermodesulfobacteriota</taxon>
        <taxon>Desulfobacteria</taxon>
        <taxon>Desulfobacterales</taxon>
        <taxon>Desulfosudaceae</taxon>
        <taxon>Desulfosudis</taxon>
    </lineage>
</organism>
<dbReference type="PANTHER" id="PTHR47959:SF13">
    <property type="entry name" value="ATP-DEPENDENT RNA HELICASE RHLE"/>
    <property type="match status" value="1"/>
</dbReference>
<dbReference type="InterPro" id="IPR027417">
    <property type="entry name" value="P-loop_NTPase"/>
</dbReference>
<dbReference type="SMART" id="SM00490">
    <property type="entry name" value="HELICc"/>
    <property type="match status" value="1"/>
</dbReference>
<keyword evidence="4" id="KW-0067">ATP-binding</keyword>
<dbReference type="InterPro" id="IPR014014">
    <property type="entry name" value="RNA_helicase_DEAD_Q_motif"/>
</dbReference>
<dbReference type="SMART" id="SM00487">
    <property type="entry name" value="DEXDc"/>
    <property type="match status" value="1"/>
</dbReference>
<evidence type="ECO:0000256" key="1">
    <source>
        <dbReference type="ARBA" id="ARBA00022741"/>
    </source>
</evidence>
<dbReference type="Proteomes" id="UP000008561">
    <property type="component" value="Chromosome"/>
</dbReference>
<dbReference type="HOGENOM" id="CLU_003041_28_3_7"/>
<feature type="domain" description="Helicase ATP-binding" evidence="8">
    <location>
        <begin position="32"/>
        <end position="202"/>
    </location>
</feature>
<keyword evidence="12" id="KW-1185">Reference proteome</keyword>
<dbReference type="eggNOG" id="COG0513">
    <property type="taxonomic scope" value="Bacteria"/>
</dbReference>
<feature type="domain" description="Helicase C-terminal" evidence="9">
    <location>
        <begin position="228"/>
        <end position="377"/>
    </location>
</feature>
<dbReference type="GO" id="GO:0005524">
    <property type="term" value="F:ATP binding"/>
    <property type="evidence" value="ECO:0007669"/>
    <property type="project" value="UniProtKB-KW"/>
</dbReference>
<dbReference type="InterPro" id="IPR050079">
    <property type="entry name" value="DEAD_box_RNA_helicase"/>
</dbReference>
<dbReference type="CDD" id="cd00268">
    <property type="entry name" value="DEADc"/>
    <property type="match status" value="1"/>
</dbReference>
<dbReference type="PROSITE" id="PS51194">
    <property type="entry name" value="HELICASE_CTER"/>
    <property type="match status" value="1"/>
</dbReference>
<dbReference type="PROSITE" id="PS51192">
    <property type="entry name" value="HELICASE_ATP_BIND_1"/>
    <property type="match status" value="1"/>
</dbReference>
<dbReference type="EMBL" id="CP000859">
    <property type="protein sequence ID" value="ABW68153.1"/>
    <property type="molecule type" value="Genomic_DNA"/>
</dbReference>
<evidence type="ECO:0000256" key="5">
    <source>
        <dbReference type="ARBA" id="ARBA00038437"/>
    </source>
</evidence>
<dbReference type="GO" id="GO:0003676">
    <property type="term" value="F:nucleic acid binding"/>
    <property type="evidence" value="ECO:0007669"/>
    <property type="project" value="InterPro"/>
</dbReference>
<evidence type="ECO:0000313" key="11">
    <source>
        <dbReference type="EMBL" id="ABW68153.1"/>
    </source>
</evidence>
<dbReference type="KEGG" id="dol:Dole_2349"/>
<dbReference type="GO" id="GO:0005829">
    <property type="term" value="C:cytosol"/>
    <property type="evidence" value="ECO:0007669"/>
    <property type="project" value="TreeGrafter"/>
</dbReference>
<evidence type="ECO:0000256" key="4">
    <source>
        <dbReference type="ARBA" id="ARBA00022840"/>
    </source>
</evidence>
<feature type="domain" description="DEAD-box RNA helicase Q" evidence="10">
    <location>
        <begin position="1"/>
        <end position="29"/>
    </location>
</feature>
<dbReference type="InterPro" id="IPR001650">
    <property type="entry name" value="Helicase_C-like"/>
</dbReference>
<accession>A8ZVG6</accession>
<dbReference type="STRING" id="96561.Dole_2349"/>
<evidence type="ECO:0000256" key="7">
    <source>
        <dbReference type="SAM" id="MobiDB-lite"/>
    </source>
</evidence>
<dbReference type="InterPro" id="IPR011545">
    <property type="entry name" value="DEAD/DEAH_box_helicase_dom"/>
</dbReference>
<reference evidence="11 12" key="1">
    <citation type="submission" date="2007-10" db="EMBL/GenBank/DDBJ databases">
        <title>Complete sequence of Desulfococcus oleovorans Hxd3.</title>
        <authorList>
            <consortium name="US DOE Joint Genome Institute"/>
            <person name="Copeland A."/>
            <person name="Lucas S."/>
            <person name="Lapidus A."/>
            <person name="Barry K."/>
            <person name="Glavina del Rio T."/>
            <person name="Dalin E."/>
            <person name="Tice H."/>
            <person name="Pitluck S."/>
            <person name="Kiss H."/>
            <person name="Brettin T."/>
            <person name="Bruce D."/>
            <person name="Detter J.C."/>
            <person name="Han C."/>
            <person name="Schmutz J."/>
            <person name="Larimer F."/>
            <person name="Land M."/>
            <person name="Hauser L."/>
            <person name="Kyrpides N."/>
            <person name="Kim E."/>
            <person name="Wawrik B."/>
            <person name="Richardson P."/>
        </authorList>
    </citation>
    <scope>NUCLEOTIDE SEQUENCE [LARGE SCALE GENOMIC DNA]</scope>
    <source>
        <strain evidence="12">DSM 6200 / JCM 39069 / Hxd3</strain>
    </source>
</reference>
<dbReference type="Pfam" id="PF00271">
    <property type="entry name" value="Helicase_C"/>
    <property type="match status" value="1"/>
</dbReference>
<dbReference type="PROSITE" id="PS51195">
    <property type="entry name" value="Q_MOTIF"/>
    <property type="match status" value="1"/>
</dbReference>
<keyword evidence="1" id="KW-0547">Nucleotide-binding</keyword>
<dbReference type="AlphaFoldDB" id="A8ZVG6"/>
<evidence type="ECO:0000313" key="12">
    <source>
        <dbReference type="Proteomes" id="UP000008561"/>
    </source>
</evidence>
<dbReference type="Pfam" id="PF00270">
    <property type="entry name" value="DEAD"/>
    <property type="match status" value="1"/>
</dbReference>
<evidence type="ECO:0000256" key="2">
    <source>
        <dbReference type="ARBA" id="ARBA00022801"/>
    </source>
</evidence>
<dbReference type="Gene3D" id="3.40.50.300">
    <property type="entry name" value="P-loop containing nucleotide triphosphate hydrolases"/>
    <property type="match status" value="2"/>
</dbReference>
<evidence type="ECO:0000259" key="8">
    <source>
        <dbReference type="PROSITE" id="PS51192"/>
    </source>
</evidence>
<evidence type="ECO:0000259" key="9">
    <source>
        <dbReference type="PROSITE" id="PS51194"/>
    </source>
</evidence>
<evidence type="ECO:0000256" key="3">
    <source>
        <dbReference type="ARBA" id="ARBA00022806"/>
    </source>
</evidence>
<dbReference type="OrthoDB" id="9805696at2"/>
<dbReference type="GO" id="GO:0003724">
    <property type="term" value="F:RNA helicase activity"/>
    <property type="evidence" value="ECO:0007669"/>
    <property type="project" value="InterPro"/>
</dbReference>
<dbReference type="GO" id="GO:0016787">
    <property type="term" value="F:hydrolase activity"/>
    <property type="evidence" value="ECO:0007669"/>
    <property type="project" value="UniProtKB-KW"/>
</dbReference>
<keyword evidence="3 11" id="KW-0347">Helicase</keyword>
<feature type="compositionally biased region" description="Basic residues" evidence="7">
    <location>
        <begin position="413"/>
        <end position="425"/>
    </location>
</feature>
<dbReference type="SUPFAM" id="SSF52540">
    <property type="entry name" value="P-loop containing nucleoside triphosphate hydrolases"/>
    <property type="match status" value="1"/>
</dbReference>
<evidence type="ECO:0000259" key="10">
    <source>
        <dbReference type="PROSITE" id="PS51195"/>
    </source>
</evidence>
<dbReference type="PANTHER" id="PTHR47959">
    <property type="entry name" value="ATP-DEPENDENT RNA HELICASE RHLE-RELATED"/>
    <property type="match status" value="1"/>
</dbReference>
<protein>
    <submittedName>
        <fullName evidence="11">DEAD/DEAH box helicase domain protein</fullName>
    </submittedName>
</protein>
<gene>
    <name evidence="11" type="ordered locus">Dole_2349</name>
</gene>
<dbReference type="InterPro" id="IPR044742">
    <property type="entry name" value="DEAD/DEAH_RhlB"/>
</dbReference>
<sequence>MNFEAFGFNPQVAAGIKEAGYAVPTPIQVQAIAPVMENRDVMGMAQTGTGKTAAFVLPILHRLMKGQKGGIRALILAPTRELAEQTHQAIGVLGRKTGLKSATVYGGVGITPQIQKLKKVDIVVACPGRLLDHIGRRTANLSKLEVLVIDEADQLFDMGFFPDIKKILTHLPKQRQTLLFSATMPAEIRKLAADILQNPATVQVGNEAPADTVSHALYPVAQHLKTAFLLDLLKQTQARSVLVFTRTKHRAKNLDQKLAGAGFRSTSLQGNLSQVKRQAALDGFRKGTFQILVATDIAARGIDVTRVSHVINYDVPSTPEAYIHRIGRTGRATCTGEAFTFITGEDRNMVRAINRLLGSEIEQRTLESFNYKAAAPAFTGSAPARTDSAHRPARKKPARQSSPRPKTFEKSGSHGKKPARRHTFL</sequence>
<dbReference type="RefSeq" id="WP_012175765.1">
    <property type="nucleotide sequence ID" value="NC_009943.1"/>
</dbReference>
<keyword evidence="2" id="KW-0378">Hydrolase</keyword>
<evidence type="ECO:0000256" key="6">
    <source>
        <dbReference type="PROSITE-ProRule" id="PRU00552"/>
    </source>
</evidence>
<name>A8ZVG6_DESOH</name>
<feature type="short sequence motif" description="Q motif" evidence="6">
    <location>
        <begin position="1"/>
        <end position="29"/>
    </location>
</feature>
<comment type="similarity">
    <text evidence="5">Belongs to the DEAD box helicase family.</text>
</comment>
<dbReference type="CDD" id="cd18787">
    <property type="entry name" value="SF2_C_DEAD"/>
    <property type="match status" value="1"/>
</dbReference>
<dbReference type="InterPro" id="IPR014001">
    <property type="entry name" value="Helicase_ATP-bd"/>
</dbReference>
<feature type="region of interest" description="Disordered" evidence="7">
    <location>
        <begin position="380"/>
        <end position="425"/>
    </location>
</feature>
<proteinExistence type="inferred from homology"/>